<name>A0A2J6X5P1_9BACT</name>
<dbReference type="EMBL" id="PNIX01000269">
    <property type="protein sequence ID" value="PMP81936.1"/>
    <property type="molecule type" value="Genomic_DNA"/>
</dbReference>
<organism evidence="2 3">
    <name type="scientific">Caldisericum exile</name>
    <dbReference type="NCBI Taxonomy" id="693075"/>
    <lineage>
        <taxon>Bacteria</taxon>
        <taxon>Pseudomonadati</taxon>
        <taxon>Caldisericota/Cryosericota group</taxon>
        <taxon>Caldisericota</taxon>
        <taxon>Caldisericia</taxon>
        <taxon>Caldisericales</taxon>
        <taxon>Caldisericaceae</taxon>
        <taxon>Caldisericum</taxon>
    </lineage>
</organism>
<dbReference type="InterPro" id="IPR018911">
    <property type="entry name" value="Gmad2_Ig-like_dom"/>
</dbReference>
<sequence length="128" mass="14373">MKKVLLLVLLLLMFLSGCSIFKEKEVSLTKVSVNSDGSIHVEGKGRAFENTFALKVLDENDFLLYEGSSTTDAKDMGQFGNFKEDIRLNVFPQTDKIKVIAYIVSPKDGTITNKDEKIVNYDLPYKTV</sequence>
<dbReference type="AlphaFoldDB" id="A0A2J6X5P1"/>
<feature type="domain" description="Bacterial spore germination immunoglobulin-like" evidence="1">
    <location>
        <begin position="37"/>
        <end position="109"/>
    </location>
</feature>
<evidence type="ECO:0000313" key="2">
    <source>
        <dbReference type="EMBL" id="PMP81936.1"/>
    </source>
</evidence>
<dbReference type="Pfam" id="PF10648">
    <property type="entry name" value="Gmad2"/>
    <property type="match status" value="1"/>
</dbReference>
<evidence type="ECO:0000259" key="1">
    <source>
        <dbReference type="Pfam" id="PF10648"/>
    </source>
</evidence>
<feature type="non-terminal residue" evidence="2">
    <location>
        <position position="128"/>
    </location>
</feature>
<reference evidence="2 3" key="1">
    <citation type="submission" date="2018-01" db="EMBL/GenBank/DDBJ databases">
        <title>Metagenomic assembled genomes from two thermal pools in the Uzon Caldera, Kamchatka, Russia.</title>
        <authorList>
            <person name="Wilkins L."/>
            <person name="Ettinger C."/>
        </authorList>
    </citation>
    <scope>NUCLEOTIDE SEQUENCE [LARGE SCALE GENOMIC DNA]</scope>
    <source>
        <strain evidence="2">ARK-10</strain>
    </source>
</reference>
<accession>A0A2J6X5P1</accession>
<comment type="caution">
    <text evidence="2">The sequence shown here is derived from an EMBL/GenBank/DDBJ whole genome shotgun (WGS) entry which is preliminary data.</text>
</comment>
<dbReference type="Proteomes" id="UP000236910">
    <property type="component" value="Unassembled WGS sequence"/>
</dbReference>
<proteinExistence type="predicted"/>
<evidence type="ECO:0000313" key="3">
    <source>
        <dbReference type="Proteomes" id="UP000236910"/>
    </source>
</evidence>
<gene>
    <name evidence="2" type="ORF">C0175_04545</name>
</gene>
<protein>
    <recommendedName>
        <fullName evidence="1">Bacterial spore germination immunoglobulin-like domain-containing protein</fullName>
    </recommendedName>
</protein>
<dbReference type="PROSITE" id="PS51257">
    <property type="entry name" value="PROKAR_LIPOPROTEIN"/>
    <property type="match status" value="1"/>
</dbReference>